<name>A0A150XSC8_ROSEK</name>
<feature type="transmembrane region" description="Helical" evidence="1">
    <location>
        <begin position="15"/>
        <end position="38"/>
    </location>
</feature>
<sequence>MIEMRKKEFIYKYKYIFFPVFGAAALFLFGSVIMLLWNWLMPEIFGLTTISFWQALGLFILSRILFSGIGGKKKHSHKHKWSDLKGREEWKTMSSEERKEWFKKRKFAQWMEHKNDCFSDSDVKENDGPDREQN</sequence>
<evidence type="ECO:0000256" key="1">
    <source>
        <dbReference type="SAM" id="Phobius"/>
    </source>
</evidence>
<proteinExistence type="predicted"/>
<evidence type="ECO:0000313" key="3">
    <source>
        <dbReference type="Proteomes" id="UP000075583"/>
    </source>
</evidence>
<feature type="transmembrane region" description="Helical" evidence="1">
    <location>
        <begin position="44"/>
        <end position="66"/>
    </location>
</feature>
<dbReference type="EMBL" id="LQZQ01000002">
    <property type="protein sequence ID" value="KYG81502.1"/>
    <property type="molecule type" value="Genomic_DNA"/>
</dbReference>
<gene>
    <name evidence="2" type="ORF">MB14_12990</name>
</gene>
<dbReference type="STRING" id="279360.MB14_12990"/>
<keyword evidence="1" id="KW-1133">Transmembrane helix</keyword>
<keyword evidence="1" id="KW-0812">Transmembrane</keyword>
<reference evidence="2" key="1">
    <citation type="submission" date="2016-01" db="EMBL/GenBank/DDBJ databases">
        <title>Genome sequencing of Roseivirga ehrenbergii KMM 6017.</title>
        <authorList>
            <person name="Selvaratnam C."/>
            <person name="Thevarajoo S."/>
            <person name="Goh K.M."/>
            <person name="Ee R."/>
            <person name="Chan K.-G."/>
            <person name="Chong C.S."/>
        </authorList>
    </citation>
    <scope>NUCLEOTIDE SEQUENCE [LARGE SCALE GENOMIC DNA]</scope>
    <source>
        <strain evidence="2">KMM 6017</strain>
    </source>
</reference>
<keyword evidence="3" id="KW-1185">Reference proteome</keyword>
<evidence type="ECO:0000313" key="2">
    <source>
        <dbReference type="EMBL" id="KYG81502.1"/>
    </source>
</evidence>
<dbReference type="AlphaFoldDB" id="A0A150XSC8"/>
<keyword evidence="1" id="KW-0472">Membrane</keyword>
<dbReference type="Proteomes" id="UP000075583">
    <property type="component" value="Unassembled WGS sequence"/>
</dbReference>
<protein>
    <submittedName>
        <fullName evidence="2">Uncharacterized protein</fullName>
    </submittedName>
</protein>
<organism evidence="2 3">
    <name type="scientific">Roseivirga ehrenbergii (strain DSM 102268 / JCM 13514 / KCTC 12282 / NCIMB 14502 / KMM 6017)</name>
    <dbReference type="NCBI Taxonomy" id="279360"/>
    <lineage>
        <taxon>Bacteria</taxon>
        <taxon>Pseudomonadati</taxon>
        <taxon>Bacteroidota</taxon>
        <taxon>Cytophagia</taxon>
        <taxon>Cytophagales</taxon>
        <taxon>Roseivirgaceae</taxon>
        <taxon>Roseivirga</taxon>
    </lineage>
</organism>
<accession>A0A150XSC8</accession>
<comment type="caution">
    <text evidence="2">The sequence shown here is derived from an EMBL/GenBank/DDBJ whole genome shotgun (WGS) entry which is preliminary data.</text>
</comment>